<dbReference type="Proteomes" id="UP000016924">
    <property type="component" value="Unassembled WGS sequence"/>
</dbReference>
<dbReference type="AlphaFoldDB" id="R7Z7N9"/>
<dbReference type="eggNOG" id="ENOG502T2XM">
    <property type="taxonomic scope" value="Eukaryota"/>
</dbReference>
<evidence type="ECO:0000313" key="1">
    <source>
        <dbReference type="EMBL" id="EON70044.1"/>
    </source>
</evidence>
<evidence type="ECO:0008006" key="3">
    <source>
        <dbReference type="Google" id="ProtNLM"/>
    </source>
</evidence>
<dbReference type="OrthoDB" id="2013972at2759"/>
<dbReference type="CDD" id="cd02440">
    <property type="entry name" value="AdoMet_MTases"/>
    <property type="match status" value="1"/>
</dbReference>
<accession>R7Z7N9</accession>
<dbReference type="SUPFAM" id="SSF53335">
    <property type="entry name" value="S-adenosyl-L-methionine-dependent methyltransferases"/>
    <property type="match status" value="1"/>
</dbReference>
<protein>
    <recommendedName>
        <fullName evidence="3">Methyltransferase domain-containing protein</fullName>
    </recommendedName>
</protein>
<dbReference type="Pfam" id="PF13489">
    <property type="entry name" value="Methyltransf_23"/>
    <property type="match status" value="1"/>
</dbReference>
<dbReference type="GO" id="GO:0008168">
    <property type="term" value="F:methyltransferase activity"/>
    <property type="evidence" value="ECO:0007669"/>
    <property type="project" value="TreeGrafter"/>
</dbReference>
<dbReference type="PANTHER" id="PTHR43591">
    <property type="entry name" value="METHYLTRANSFERASE"/>
    <property type="match status" value="1"/>
</dbReference>
<dbReference type="PANTHER" id="PTHR43591:SF10">
    <property type="entry name" value="ABC TRANSMEMBRANE TYPE-1 DOMAIN-CONTAINING PROTEIN-RELATED"/>
    <property type="match status" value="1"/>
</dbReference>
<sequence length="259" mass="29840">MKPNDEPELDRLDLHHHVNLLVLRNKLHLAPLNNPHRVLDIGTGTGIWAMDFADENPAASVVGTDLSPVQPNWVPPNLEFQVDDVEDVWTFPYKFDYIHIRSMSGAVGDWKRLFKQAYDHLSPGGCIEIQEHEVWIRSEDDSIKKAVNISRWQEGLDQASRMIEKPFLVAASMRQWLLDSGFVNVEENIQKVPHGPWARDRELKRIGLFQREQMLEAASSYGCAHFTRVLNWTNEEYEVLAACVRTEIRNPAFKLFSNL</sequence>
<dbReference type="RefSeq" id="XP_007785361.1">
    <property type="nucleotide sequence ID" value="XM_007787171.1"/>
</dbReference>
<proteinExistence type="predicted"/>
<dbReference type="EMBL" id="JH767661">
    <property type="protein sequence ID" value="EON70044.1"/>
    <property type="molecule type" value="Genomic_DNA"/>
</dbReference>
<dbReference type="InterPro" id="IPR029063">
    <property type="entry name" value="SAM-dependent_MTases_sf"/>
</dbReference>
<dbReference type="GeneID" id="19906623"/>
<dbReference type="STRING" id="1168221.R7Z7N9"/>
<dbReference type="OMA" id="EVWIRSE"/>
<organism evidence="1 2">
    <name type="scientific">Coniosporium apollinis (strain CBS 100218)</name>
    <name type="common">Rock-inhabiting black yeast</name>
    <dbReference type="NCBI Taxonomy" id="1168221"/>
    <lineage>
        <taxon>Eukaryota</taxon>
        <taxon>Fungi</taxon>
        <taxon>Dikarya</taxon>
        <taxon>Ascomycota</taxon>
        <taxon>Pezizomycotina</taxon>
        <taxon>Dothideomycetes</taxon>
        <taxon>Dothideomycetes incertae sedis</taxon>
        <taxon>Coniosporium</taxon>
    </lineage>
</organism>
<name>R7Z7N9_CONA1</name>
<dbReference type="Gene3D" id="3.40.50.150">
    <property type="entry name" value="Vaccinia Virus protein VP39"/>
    <property type="match status" value="1"/>
</dbReference>
<reference evidence="2" key="1">
    <citation type="submission" date="2012-06" db="EMBL/GenBank/DDBJ databases">
        <title>The genome sequence of Coniosporium apollinis CBS 100218.</title>
        <authorList>
            <consortium name="The Broad Institute Genome Sequencing Platform"/>
            <person name="Cuomo C."/>
            <person name="Gorbushina A."/>
            <person name="Noack S."/>
            <person name="Walker B."/>
            <person name="Young S.K."/>
            <person name="Zeng Q."/>
            <person name="Gargeya S."/>
            <person name="Fitzgerald M."/>
            <person name="Haas B."/>
            <person name="Abouelleil A."/>
            <person name="Alvarado L."/>
            <person name="Arachchi H.M."/>
            <person name="Berlin A.M."/>
            <person name="Chapman S.B."/>
            <person name="Goldberg J."/>
            <person name="Griggs A."/>
            <person name="Gujja S."/>
            <person name="Hansen M."/>
            <person name="Howarth C."/>
            <person name="Imamovic A."/>
            <person name="Larimer J."/>
            <person name="McCowan C."/>
            <person name="Montmayeur A."/>
            <person name="Murphy C."/>
            <person name="Neiman D."/>
            <person name="Pearson M."/>
            <person name="Priest M."/>
            <person name="Roberts A."/>
            <person name="Saif S."/>
            <person name="Shea T."/>
            <person name="Sisk P."/>
            <person name="Sykes S."/>
            <person name="Wortman J."/>
            <person name="Nusbaum C."/>
            <person name="Birren B."/>
        </authorList>
    </citation>
    <scope>NUCLEOTIDE SEQUENCE [LARGE SCALE GENOMIC DNA]</scope>
    <source>
        <strain evidence="2">CBS 100218</strain>
    </source>
</reference>
<gene>
    <name evidence="1" type="ORF">W97_09312</name>
</gene>
<evidence type="ECO:0000313" key="2">
    <source>
        <dbReference type="Proteomes" id="UP000016924"/>
    </source>
</evidence>
<dbReference type="HOGENOM" id="CLU_010595_2_3_1"/>
<keyword evidence="2" id="KW-1185">Reference proteome</keyword>